<dbReference type="STRING" id="1122180.Lokhon_02036"/>
<dbReference type="Pfam" id="PF00691">
    <property type="entry name" value="OmpA"/>
    <property type="match status" value="1"/>
</dbReference>
<keyword evidence="9" id="KW-0969">Cilium</keyword>
<evidence type="ECO:0000256" key="2">
    <source>
        <dbReference type="ARBA" id="ARBA00008914"/>
    </source>
</evidence>
<feature type="domain" description="OmpA-like" evidence="8">
    <location>
        <begin position="198"/>
        <end position="317"/>
    </location>
</feature>
<dbReference type="PANTHER" id="PTHR30329:SF21">
    <property type="entry name" value="LIPOPROTEIN YIAD-RELATED"/>
    <property type="match status" value="1"/>
</dbReference>
<evidence type="ECO:0000256" key="6">
    <source>
        <dbReference type="ARBA" id="ARBA00023136"/>
    </source>
</evidence>
<reference evidence="9 10" key="1">
    <citation type="submission" date="2013-03" db="EMBL/GenBank/DDBJ databases">
        <authorList>
            <person name="Fiebig A."/>
            <person name="Goeker M."/>
            <person name="Klenk H.-P.P."/>
        </authorList>
    </citation>
    <scope>NUCLEOTIDE SEQUENCE [LARGE SCALE GENOMIC DNA]</scope>
    <source>
        <strain evidence="9 10">DSM 17492</strain>
    </source>
</reference>
<keyword evidence="6 7" id="KW-0472">Membrane</keyword>
<keyword evidence="3" id="KW-1003">Cell membrane</keyword>
<comment type="caution">
    <text evidence="9">The sequence shown here is derived from an EMBL/GenBank/DDBJ whole genome shotgun (WGS) entry which is preliminary data.</text>
</comment>
<keyword evidence="9" id="KW-0282">Flagellum</keyword>
<comment type="subcellular location">
    <subcellularLocation>
        <location evidence="1">Cell membrane</location>
        <topology evidence="1">Single-pass membrane protein</topology>
    </subcellularLocation>
</comment>
<dbReference type="eggNOG" id="COG1360">
    <property type="taxonomic scope" value="Bacteria"/>
</dbReference>
<evidence type="ECO:0000256" key="7">
    <source>
        <dbReference type="PROSITE-ProRule" id="PRU00473"/>
    </source>
</evidence>
<dbReference type="Pfam" id="PF13677">
    <property type="entry name" value="MotB_plug"/>
    <property type="match status" value="1"/>
</dbReference>
<keyword evidence="4" id="KW-0812">Transmembrane</keyword>
<evidence type="ECO:0000256" key="4">
    <source>
        <dbReference type="ARBA" id="ARBA00022692"/>
    </source>
</evidence>
<dbReference type="CDD" id="cd07185">
    <property type="entry name" value="OmpA_C-like"/>
    <property type="match status" value="1"/>
</dbReference>
<sequence length="327" mass="35363">MAAGQTIIIKKIEDDGHDDHHGGGWKVAYADFMTAMMAFFLLLWILAASEEETLQGLAEYFTPSMSALQGGGSEGIMRGQVVEMAGDMAASEGAPPNDAPDLPDFGAESPLEVFDSRLRDKPPEVVVEYLPADAAPPSAEEIAARQMADAAAQLQARIDRRDAALDAIEAEIAARVAAMPSLADMGDNLRLDRTPEGLLMQILDEEERPMFATGSARVVPQTKALIEIVGETIRDMPQELAISGHTDSLPFAKQDGYGNWELSSDRANATRRALIDAGFPAERISRVSGLADTVPLFEDRPEAPQNRRIGLLLEYPEPTMPPAPEPR</sequence>
<keyword evidence="9" id="KW-0966">Cell projection</keyword>
<evidence type="ECO:0000256" key="1">
    <source>
        <dbReference type="ARBA" id="ARBA00004162"/>
    </source>
</evidence>
<dbReference type="HOGENOM" id="CLU_016890_3_1_5"/>
<dbReference type="PANTHER" id="PTHR30329">
    <property type="entry name" value="STATOR ELEMENT OF FLAGELLAR MOTOR COMPLEX"/>
    <property type="match status" value="1"/>
</dbReference>
<dbReference type="OrthoDB" id="7170686at2"/>
<dbReference type="InterPro" id="IPR006665">
    <property type="entry name" value="OmpA-like"/>
</dbReference>
<dbReference type="RefSeq" id="WP_017929510.1">
    <property type="nucleotide sequence ID" value="NZ_KB823002.1"/>
</dbReference>
<dbReference type="AlphaFoldDB" id="A0A017HDV1"/>
<evidence type="ECO:0000256" key="5">
    <source>
        <dbReference type="ARBA" id="ARBA00022989"/>
    </source>
</evidence>
<evidence type="ECO:0000256" key="3">
    <source>
        <dbReference type="ARBA" id="ARBA00022475"/>
    </source>
</evidence>
<dbReference type="EMBL" id="APGJ01000006">
    <property type="protein sequence ID" value="EYD71964.1"/>
    <property type="molecule type" value="Genomic_DNA"/>
</dbReference>
<dbReference type="SUPFAM" id="SSF103088">
    <property type="entry name" value="OmpA-like"/>
    <property type="match status" value="1"/>
</dbReference>
<evidence type="ECO:0000313" key="9">
    <source>
        <dbReference type="EMBL" id="EYD71964.1"/>
    </source>
</evidence>
<evidence type="ECO:0000259" key="8">
    <source>
        <dbReference type="PROSITE" id="PS51123"/>
    </source>
</evidence>
<gene>
    <name evidence="9" type="ORF">Lokhon_02036</name>
</gene>
<dbReference type="InterPro" id="IPR050330">
    <property type="entry name" value="Bact_OuterMem_StrucFunc"/>
</dbReference>
<dbReference type="GO" id="GO:0005886">
    <property type="term" value="C:plasma membrane"/>
    <property type="evidence" value="ECO:0007669"/>
    <property type="project" value="UniProtKB-SubCell"/>
</dbReference>
<organism evidence="9 10">
    <name type="scientific">Limimaricola hongkongensis DSM 17492</name>
    <dbReference type="NCBI Taxonomy" id="1122180"/>
    <lineage>
        <taxon>Bacteria</taxon>
        <taxon>Pseudomonadati</taxon>
        <taxon>Pseudomonadota</taxon>
        <taxon>Alphaproteobacteria</taxon>
        <taxon>Rhodobacterales</taxon>
        <taxon>Paracoccaceae</taxon>
        <taxon>Limimaricola</taxon>
    </lineage>
</organism>
<dbReference type="Proteomes" id="UP000025047">
    <property type="component" value="Unassembled WGS sequence"/>
</dbReference>
<dbReference type="InterPro" id="IPR025713">
    <property type="entry name" value="MotB-like_N_dom"/>
</dbReference>
<protein>
    <submittedName>
        <fullName evidence="9">Flagellar motor rotation protein MotB</fullName>
    </submittedName>
</protein>
<dbReference type="InterPro" id="IPR036737">
    <property type="entry name" value="OmpA-like_sf"/>
</dbReference>
<comment type="similarity">
    <text evidence="2">Belongs to the MotB family.</text>
</comment>
<evidence type="ECO:0000313" key="10">
    <source>
        <dbReference type="Proteomes" id="UP000025047"/>
    </source>
</evidence>
<keyword evidence="10" id="KW-1185">Reference proteome</keyword>
<proteinExistence type="inferred from homology"/>
<name>A0A017HDV1_9RHOB</name>
<accession>A0A017HDV1</accession>
<dbReference type="PROSITE" id="PS51123">
    <property type="entry name" value="OMPA_2"/>
    <property type="match status" value="1"/>
</dbReference>
<dbReference type="Gene3D" id="3.30.1330.60">
    <property type="entry name" value="OmpA-like domain"/>
    <property type="match status" value="1"/>
</dbReference>
<keyword evidence="5" id="KW-1133">Transmembrane helix</keyword>
<dbReference type="PATRIC" id="fig|1122180.6.peg.2022"/>